<organism evidence="2 3">
    <name type="scientific">Sutcliffiella tianshenii</name>
    <dbReference type="NCBI Taxonomy" id="1463404"/>
    <lineage>
        <taxon>Bacteria</taxon>
        <taxon>Bacillati</taxon>
        <taxon>Bacillota</taxon>
        <taxon>Bacilli</taxon>
        <taxon>Bacillales</taxon>
        <taxon>Bacillaceae</taxon>
        <taxon>Sutcliffiella</taxon>
    </lineage>
</organism>
<accession>A0ABS2P517</accession>
<comment type="caution">
    <text evidence="2">The sequence shown here is derived from an EMBL/GenBank/DDBJ whole genome shotgun (WGS) entry which is preliminary data.</text>
</comment>
<reference evidence="2 3" key="1">
    <citation type="submission" date="2021-01" db="EMBL/GenBank/DDBJ databases">
        <title>Genomic Encyclopedia of Type Strains, Phase IV (KMG-IV): sequencing the most valuable type-strain genomes for metagenomic binning, comparative biology and taxonomic classification.</title>
        <authorList>
            <person name="Goeker M."/>
        </authorList>
    </citation>
    <scope>NUCLEOTIDE SEQUENCE [LARGE SCALE GENOMIC DNA]</scope>
    <source>
        <strain evidence="2 3">DSM 25879</strain>
    </source>
</reference>
<keyword evidence="3" id="KW-1185">Reference proteome</keyword>
<keyword evidence="1" id="KW-1133">Transmembrane helix</keyword>
<sequence length="52" mass="6434">MEYVFYAVITVIVIYIPMFYRLNRTLRKLEDRIVDLETKWETRNVVPLQKKK</sequence>
<evidence type="ECO:0000256" key="1">
    <source>
        <dbReference type="SAM" id="Phobius"/>
    </source>
</evidence>
<keyword evidence="1" id="KW-0812">Transmembrane</keyword>
<evidence type="ECO:0000313" key="2">
    <source>
        <dbReference type="EMBL" id="MBM7621485.1"/>
    </source>
</evidence>
<dbReference type="RefSeq" id="WP_204418274.1">
    <property type="nucleotide sequence ID" value="NZ_JAFBED010000008.1"/>
</dbReference>
<proteinExistence type="predicted"/>
<dbReference type="Proteomes" id="UP000737402">
    <property type="component" value="Unassembled WGS sequence"/>
</dbReference>
<feature type="transmembrane region" description="Helical" evidence="1">
    <location>
        <begin position="6"/>
        <end position="22"/>
    </location>
</feature>
<dbReference type="EMBL" id="JAFBED010000008">
    <property type="protein sequence ID" value="MBM7621485.1"/>
    <property type="molecule type" value="Genomic_DNA"/>
</dbReference>
<keyword evidence="1" id="KW-0472">Membrane</keyword>
<protein>
    <submittedName>
        <fullName evidence="2">tRNA A58 N-methylase Trm61</fullName>
    </submittedName>
</protein>
<evidence type="ECO:0000313" key="3">
    <source>
        <dbReference type="Proteomes" id="UP000737402"/>
    </source>
</evidence>
<gene>
    <name evidence="2" type="ORF">JOC95_003374</name>
</gene>
<name>A0ABS2P517_9BACI</name>